<evidence type="ECO:0000313" key="3">
    <source>
        <dbReference type="Proteomes" id="UP000803884"/>
    </source>
</evidence>
<gene>
    <name evidence="2" type="ORF">WHR41_07166</name>
</gene>
<feature type="domain" description="N-acetyltransferase" evidence="1">
    <location>
        <begin position="3"/>
        <end position="158"/>
    </location>
</feature>
<dbReference type="Gene3D" id="3.40.630.30">
    <property type="match status" value="1"/>
</dbReference>
<dbReference type="InterPro" id="IPR000182">
    <property type="entry name" value="GNAT_dom"/>
</dbReference>
<dbReference type="CDD" id="cd04301">
    <property type="entry name" value="NAT_SF"/>
    <property type="match status" value="1"/>
</dbReference>
<accession>A0AB34KFW7</accession>
<sequence>MSYTITPATTPTDLASAATLFRAYATGLGQDLSFQDFSNELATLPGKYAPPAGALLLAKSTSTSEAIGCVAVRPLQPAGVCEMKRLYVSPAGRGTGVGKALAKVSIEEARRLGYTSMKLDTLSSMTAPLKLYQGLGFKETEAYYANPLDGVVYLELAL</sequence>
<dbReference type="GeneID" id="96008609"/>
<proteinExistence type="predicted"/>
<reference evidence="2 3" key="1">
    <citation type="journal article" date="2020" name="Microbiol. Resour. Announc.">
        <title>Draft Genome Sequence of a Cladosporium Species Isolated from the Mesophotic Ascidian Didemnum maculosum.</title>
        <authorList>
            <person name="Gioti A."/>
            <person name="Siaperas R."/>
            <person name="Nikolaivits E."/>
            <person name="Le Goff G."/>
            <person name="Ouazzani J."/>
            <person name="Kotoulas G."/>
            <person name="Topakas E."/>
        </authorList>
    </citation>
    <scope>NUCLEOTIDE SEQUENCE [LARGE SCALE GENOMIC DNA]</scope>
    <source>
        <strain evidence="2 3">TM138-S3</strain>
    </source>
</reference>
<name>A0AB34KFW7_9PEZI</name>
<organism evidence="2 3">
    <name type="scientific">Cladosporium halotolerans</name>
    <dbReference type="NCBI Taxonomy" id="1052096"/>
    <lineage>
        <taxon>Eukaryota</taxon>
        <taxon>Fungi</taxon>
        <taxon>Dikarya</taxon>
        <taxon>Ascomycota</taxon>
        <taxon>Pezizomycotina</taxon>
        <taxon>Dothideomycetes</taxon>
        <taxon>Dothideomycetidae</taxon>
        <taxon>Cladosporiales</taxon>
        <taxon>Cladosporiaceae</taxon>
        <taxon>Cladosporium</taxon>
    </lineage>
</organism>
<dbReference type="PANTHER" id="PTHR43305">
    <property type="entry name" value="FAMILY N-ACETYLTRANSFERASE, PUTATIVE (AFU_ORTHOLOGUE AFUA_2G01380)-RELATED"/>
    <property type="match status" value="1"/>
</dbReference>
<dbReference type="PROSITE" id="PS51186">
    <property type="entry name" value="GNAT"/>
    <property type="match status" value="1"/>
</dbReference>
<dbReference type="AlphaFoldDB" id="A0AB34KFW7"/>
<dbReference type="Pfam" id="PF00583">
    <property type="entry name" value="Acetyltransf_1"/>
    <property type="match status" value="1"/>
</dbReference>
<protein>
    <recommendedName>
        <fullName evidence="1">N-acetyltransferase domain-containing protein</fullName>
    </recommendedName>
</protein>
<dbReference type="EMBL" id="JAAQHG020000031">
    <property type="protein sequence ID" value="KAL1583799.1"/>
    <property type="molecule type" value="Genomic_DNA"/>
</dbReference>
<evidence type="ECO:0000259" key="1">
    <source>
        <dbReference type="PROSITE" id="PS51186"/>
    </source>
</evidence>
<dbReference type="SUPFAM" id="SSF55729">
    <property type="entry name" value="Acyl-CoA N-acyltransferases (Nat)"/>
    <property type="match status" value="1"/>
</dbReference>
<dbReference type="Proteomes" id="UP000803884">
    <property type="component" value="Unassembled WGS sequence"/>
</dbReference>
<comment type="caution">
    <text evidence="2">The sequence shown here is derived from an EMBL/GenBank/DDBJ whole genome shotgun (WGS) entry which is preliminary data.</text>
</comment>
<keyword evidence="3" id="KW-1185">Reference proteome</keyword>
<evidence type="ECO:0000313" key="2">
    <source>
        <dbReference type="EMBL" id="KAL1583799.1"/>
    </source>
</evidence>
<dbReference type="GO" id="GO:0016747">
    <property type="term" value="F:acyltransferase activity, transferring groups other than amino-acyl groups"/>
    <property type="evidence" value="ECO:0007669"/>
    <property type="project" value="InterPro"/>
</dbReference>
<dbReference type="RefSeq" id="XP_069226905.1">
    <property type="nucleotide sequence ID" value="XM_069375771.1"/>
</dbReference>
<dbReference type="InterPro" id="IPR016181">
    <property type="entry name" value="Acyl_CoA_acyltransferase"/>
</dbReference>
<dbReference type="InterPro" id="IPR052777">
    <property type="entry name" value="Acetyltransferase_Enz"/>
</dbReference>
<dbReference type="PANTHER" id="PTHR43305:SF1">
    <property type="entry name" value="FAMILY N-ACETYLTRANSFERASE, PUTATIVE (AFU_ORTHOLOGUE AFUA_2G01380)-RELATED"/>
    <property type="match status" value="1"/>
</dbReference>